<dbReference type="Proteomes" id="UP000253436">
    <property type="component" value="Unassembled WGS sequence"/>
</dbReference>
<name>A0A368ZLP5_9FLAO</name>
<reference evidence="1 2" key="1">
    <citation type="submission" date="2018-07" db="EMBL/GenBank/DDBJ databases">
        <title>Genomic Encyclopedia of Type Strains, Phase III (KMG-III): the genomes of soil and plant-associated and newly described type strains.</title>
        <authorList>
            <person name="Whitman W."/>
        </authorList>
    </citation>
    <scope>NUCLEOTIDE SEQUENCE [LARGE SCALE GENOMIC DNA]</scope>
    <source>
        <strain evidence="1 2">CECT 7958</strain>
    </source>
</reference>
<gene>
    <name evidence="1" type="ORF">DFQ08_101603</name>
</gene>
<evidence type="ECO:0000313" key="2">
    <source>
        <dbReference type="Proteomes" id="UP000253436"/>
    </source>
</evidence>
<comment type="caution">
    <text evidence="1">The sequence shown here is derived from an EMBL/GenBank/DDBJ whole genome shotgun (WGS) entry which is preliminary data.</text>
</comment>
<evidence type="ECO:0000313" key="1">
    <source>
        <dbReference type="EMBL" id="RCW93805.1"/>
    </source>
</evidence>
<dbReference type="AlphaFoldDB" id="A0A368ZLP5"/>
<proteinExistence type="predicted"/>
<organism evidence="1 2">
    <name type="scientific">Winogradskyella arenosi</name>
    <dbReference type="NCBI Taxonomy" id="533325"/>
    <lineage>
        <taxon>Bacteria</taxon>
        <taxon>Pseudomonadati</taxon>
        <taxon>Bacteroidota</taxon>
        <taxon>Flavobacteriia</taxon>
        <taxon>Flavobacteriales</taxon>
        <taxon>Flavobacteriaceae</taxon>
        <taxon>Winogradskyella</taxon>
    </lineage>
</organism>
<protein>
    <submittedName>
        <fullName evidence="1">Uncharacterized protein</fullName>
    </submittedName>
</protein>
<dbReference type="EMBL" id="QPJO01000001">
    <property type="protein sequence ID" value="RCW93805.1"/>
    <property type="molecule type" value="Genomic_DNA"/>
</dbReference>
<sequence>MAVVMFVGSSLNLNANQTKSTVAYKSTCELYAEFHGTLFVANGLNYYEGYFGAYSICLNKLGAAGVLDG</sequence>
<dbReference type="RefSeq" id="WP_114308302.1">
    <property type="nucleotide sequence ID" value="NZ_QPJO01000001.1"/>
</dbReference>
<accession>A0A368ZLP5</accession>
<keyword evidence="2" id="KW-1185">Reference proteome</keyword>